<evidence type="ECO:0000313" key="5">
    <source>
        <dbReference type="EMBL" id="HII70618.1"/>
    </source>
</evidence>
<keyword evidence="3" id="KW-0949">S-adenosyl-L-methionine</keyword>
<dbReference type="GO" id="GO:0032259">
    <property type="term" value="P:methylation"/>
    <property type="evidence" value="ECO:0007669"/>
    <property type="project" value="UniProtKB-KW"/>
</dbReference>
<dbReference type="AlphaFoldDB" id="A0A832TI52"/>
<dbReference type="InterPro" id="IPR001737">
    <property type="entry name" value="KsgA/Erm"/>
</dbReference>
<dbReference type="Pfam" id="PF00398">
    <property type="entry name" value="RrnaAD"/>
    <property type="match status" value="1"/>
</dbReference>
<protein>
    <recommendedName>
        <fullName evidence="7">SAM-dependent methyltransferase</fullName>
    </recommendedName>
</protein>
<dbReference type="CDD" id="cd02440">
    <property type="entry name" value="AdoMet_MTases"/>
    <property type="match status" value="1"/>
</dbReference>
<evidence type="ECO:0000256" key="1">
    <source>
        <dbReference type="ARBA" id="ARBA00022603"/>
    </source>
</evidence>
<evidence type="ECO:0000256" key="2">
    <source>
        <dbReference type="ARBA" id="ARBA00022679"/>
    </source>
</evidence>
<accession>A0A832TI52</accession>
<dbReference type="SUPFAM" id="SSF53335">
    <property type="entry name" value="S-adenosyl-L-methionine-dependent methyltransferases"/>
    <property type="match status" value="1"/>
</dbReference>
<evidence type="ECO:0000256" key="4">
    <source>
        <dbReference type="ARBA" id="ARBA00022884"/>
    </source>
</evidence>
<keyword evidence="1" id="KW-0489">Methyltransferase</keyword>
<dbReference type="Proteomes" id="UP000619545">
    <property type="component" value="Unassembled WGS sequence"/>
</dbReference>
<reference evidence="5" key="1">
    <citation type="journal article" date="2020" name="bioRxiv">
        <title>A rank-normalized archaeal taxonomy based on genome phylogeny resolves widespread incomplete and uneven classifications.</title>
        <authorList>
            <person name="Rinke C."/>
            <person name="Chuvochina M."/>
            <person name="Mussig A.J."/>
            <person name="Chaumeil P.-A."/>
            <person name="Waite D.W."/>
            <person name="Whitman W.B."/>
            <person name="Parks D.H."/>
            <person name="Hugenholtz P."/>
        </authorList>
    </citation>
    <scope>NUCLEOTIDE SEQUENCE</scope>
    <source>
        <strain evidence="5">UBA8853</strain>
    </source>
</reference>
<dbReference type="Gene3D" id="3.40.50.150">
    <property type="entry name" value="Vaccinia Virus protein VP39"/>
    <property type="match status" value="1"/>
</dbReference>
<evidence type="ECO:0000313" key="6">
    <source>
        <dbReference type="Proteomes" id="UP000619545"/>
    </source>
</evidence>
<sequence length="146" mass="16890">MTRSYLVFDVGRYRELAEELVKPEDIVVEVGAAAGDTTVRLARNARLVIAFEKSEEMFERLRERVRDLDNVIVLCEDGFELGEVLKRTERVDAVFIDVGGGAQPRLALALWEAYYSRFRPRVIVVRNRRLCRLIETVERVECDEEV</sequence>
<gene>
    <name evidence="5" type="ORF">HA336_05235</name>
</gene>
<dbReference type="RefSeq" id="WP_011018611.1">
    <property type="nucleotide sequence ID" value="NZ_DUJS01000004.1"/>
</dbReference>
<dbReference type="InterPro" id="IPR029063">
    <property type="entry name" value="SAM-dependent_MTases_sf"/>
</dbReference>
<organism evidence="5 6">
    <name type="scientific">Methanopyrus kandleri</name>
    <dbReference type="NCBI Taxonomy" id="2320"/>
    <lineage>
        <taxon>Archaea</taxon>
        <taxon>Methanobacteriati</taxon>
        <taxon>Methanobacteriota</taxon>
        <taxon>Methanomada group</taxon>
        <taxon>Methanopyri</taxon>
        <taxon>Methanopyrales</taxon>
        <taxon>Methanopyraceae</taxon>
        <taxon>Methanopyrus</taxon>
    </lineage>
</organism>
<evidence type="ECO:0008006" key="7">
    <source>
        <dbReference type="Google" id="ProtNLM"/>
    </source>
</evidence>
<name>A0A832TI52_9EURY</name>
<dbReference type="GO" id="GO:0003723">
    <property type="term" value="F:RNA binding"/>
    <property type="evidence" value="ECO:0007669"/>
    <property type="project" value="UniProtKB-KW"/>
</dbReference>
<dbReference type="GO" id="GO:0008168">
    <property type="term" value="F:methyltransferase activity"/>
    <property type="evidence" value="ECO:0007669"/>
    <property type="project" value="UniProtKB-KW"/>
</dbReference>
<dbReference type="GeneID" id="1477542"/>
<comment type="caution">
    <text evidence="5">The sequence shown here is derived from an EMBL/GenBank/DDBJ whole genome shotgun (WGS) entry which is preliminary data.</text>
</comment>
<evidence type="ECO:0000256" key="3">
    <source>
        <dbReference type="ARBA" id="ARBA00022691"/>
    </source>
</evidence>
<proteinExistence type="predicted"/>
<dbReference type="EMBL" id="DUJS01000004">
    <property type="protein sequence ID" value="HII70618.1"/>
    <property type="molecule type" value="Genomic_DNA"/>
</dbReference>
<keyword evidence="4" id="KW-0694">RNA-binding</keyword>
<keyword evidence="2" id="KW-0808">Transferase</keyword>